<evidence type="ECO:0000256" key="1">
    <source>
        <dbReference type="SAM" id="MobiDB-lite"/>
    </source>
</evidence>
<gene>
    <name evidence="2" type="ORF">FSB_LOCUS47082</name>
</gene>
<accession>A0A2N9I586</accession>
<organism evidence="2">
    <name type="scientific">Fagus sylvatica</name>
    <name type="common">Beechnut</name>
    <dbReference type="NCBI Taxonomy" id="28930"/>
    <lineage>
        <taxon>Eukaryota</taxon>
        <taxon>Viridiplantae</taxon>
        <taxon>Streptophyta</taxon>
        <taxon>Embryophyta</taxon>
        <taxon>Tracheophyta</taxon>
        <taxon>Spermatophyta</taxon>
        <taxon>Magnoliopsida</taxon>
        <taxon>eudicotyledons</taxon>
        <taxon>Gunneridae</taxon>
        <taxon>Pentapetalae</taxon>
        <taxon>rosids</taxon>
        <taxon>fabids</taxon>
        <taxon>Fagales</taxon>
        <taxon>Fagaceae</taxon>
        <taxon>Fagus</taxon>
    </lineage>
</organism>
<sequence>MAPPQPHNSTFNPFEVMSIPPPKWVLENPPSNPTSVGTPPKSSSTGCLTVKVLRVWEAICLSGGLDLVVIVNLVGGGGKARAAMVQGWVTVIMV</sequence>
<name>A0A2N9I586_FAGSY</name>
<dbReference type="EMBL" id="OIVN01004779">
    <property type="protein sequence ID" value="SPD19200.1"/>
    <property type="molecule type" value="Genomic_DNA"/>
</dbReference>
<reference evidence="2" key="1">
    <citation type="submission" date="2018-02" db="EMBL/GenBank/DDBJ databases">
        <authorList>
            <person name="Cohen D.B."/>
            <person name="Kent A.D."/>
        </authorList>
    </citation>
    <scope>NUCLEOTIDE SEQUENCE</scope>
</reference>
<feature type="region of interest" description="Disordered" evidence="1">
    <location>
        <begin position="25"/>
        <end position="45"/>
    </location>
</feature>
<evidence type="ECO:0000313" key="2">
    <source>
        <dbReference type="EMBL" id="SPD19200.1"/>
    </source>
</evidence>
<proteinExistence type="predicted"/>
<protein>
    <submittedName>
        <fullName evidence="2">Uncharacterized protein</fullName>
    </submittedName>
</protein>
<dbReference type="AlphaFoldDB" id="A0A2N9I586"/>
<feature type="compositionally biased region" description="Polar residues" evidence="1">
    <location>
        <begin position="33"/>
        <end position="45"/>
    </location>
</feature>